<dbReference type="Proteomes" id="UP001217089">
    <property type="component" value="Unassembled WGS sequence"/>
</dbReference>
<evidence type="ECO:0000256" key="4">
    <source>
        <dbReference type="ARBA" id="ARBA00023015"/>
    </source>
</evidence>
<protein>
    <recommendedName>
        <fullName evidence="8">BSD domain-containing protein</fullName>
    </recommendedName>
</protein>
<dbReference type="InterPro" id="IPR027079">
    <property type="entry name" value="Tfb1/GTF2H1"/>
</dbReference>
<dbReference type="CDD" id="cd13229">
    <property type="entry name" value="PH_TFIIH"/>
    <property type="match status" value="1"/>
</dbReference>
<organism evidence="9 10">
    <name type="scientific">Tegillarca granosa</name>
    <name type="common">Malaysian cockle</name>
    <name type="synonym">Anadara granosa</name>
    <dbReference type="NCBI Taxonomy" id="220873"/>
    <lineage>
        <taxon>Eukaryota</taxon>
        <taxon>Metazoa</taxon>
        <taxon>Spiralia</taxon>
        <taxon>Lophotrochozoa</taxon>
        <taxon>Mollusca</taxon>
        <taxon>Bivalvia</taxon>
        <taxon>Autobranchia</taxon>
        <taxon>Pteriomorphia</taxon>
        <taxon>Arcoida</taxon>
        <taxon>Arcoidea</taxon>
        <taxon>Arcidae</taxon>
        <taxon>Tegillarca</taxon>
    </lineage>
</organism>
<feature type="compositionally biased region" description="Low complexity" evidence="7">
    <location>
        <begin position="356"/>
        <end position="372"/>
    </location>
</feature>
<evidence type="ECO:0000313" key="9">
    <source>
        <dbReference type="EMBL" id="KAJ8298587.1"/>
    </source>
</evidence>
<dbReference type="InterPro" id="IPR011993">
    <property type="entry name" value="PH-like_dom_sf"/>
</dbReference>
<dbReference type="SUPFAM" id="SSF140383">
    <property type="entry name" value="BSD domain-like"/>
    <property type="match status" value="2"/>
</dbReference>
<sequence length="576" mass="65275">MDEVKRHCEHTLYKGNTSTYPVLINVKDTQINLVVARKKIKFNVTMSTRSSEEVLLIVYHVRNKKTDGTLYLMGERMAWMQGTQKISPDSKEKVQLQLVMHDGSANTFHFNNPKGRENAIQDRDSVKELLQQLLPKFRNKISSELEMKNKMLQENPEVFQLYKDLVVSGVITAEEFWNSRATKVSNSSNGKPDVGKQPVGVSAAFLAEVKPQTDGCNGLKYNLTADIIESIFRTYPMVKKKHAEYVPHQMTESEFWTRFFQSHYFHRDRMNIGTKDVFSDCAKNDDQEIREEITKNVSDPLLDLTQIKDSSLDEGFRGVTEDNRTTNNQTNLTMIRRFNHHSTMVLKSCDSDKSKNSSSSSTSNGSISGDSNEVVNGHTSHVKVNGKTNSPFKSDSSSSSCEPVAKKAKIREKLKMEDLQESTNSKNVNLRLTKMEGYLHGPTPVMATRYTTSEDVINAASSVSEEISHWSPDLTQVLSGQAAVSVLGELSPGGLLMHGTSTHQLNQMIPSSIQDELKALYNALLELLRHFWNCFPVTTSFLEEKVMRMKTTLERFQIAKLHPMKEKVHQYHYTVD</sequence>
<keyword evidence="10" id="KW-1185">Reference proteome</keyword>
<dbReference type="SMART" id="SM00751">
    <property type="entry name" value="BSD"/>
    <property type="match status" value="2"/>
</dbReference>
<dbReference type="Gene3D" id="6.10.140.1200">
    <property type="match status" value="1"/>
</dbReference>
<keyword evidence="5" id="KW-0804">Transcription</keyword>
<feature type="region of interest" description="Disordered" evidence="7">
    <location>
        <begin position="347"/>
        <end position="404"/>
    </location>
</feature>
<dbReference type="Pfam" id="PF03909">
    <property type="entry name" value="BSD"/>
    <property type="match status" value="1"/>
</dbReference>
<comment type="subcellular location">
    <subcellularLocation>
        <location evidence="1">Nucleus</location>
    </subcellularLocation>
</comment>
<dbReference type="InterPro" id="IPR035925">
    <property type="entry name" value="BSD_dom_sf"/>
</dbReference>
<dbReference type="Pfam" id="PF08567">
    <property type="entry name" value="PH_TFIIH"/>
    <property type="match status" value="1"/>
</dbReference>
<dbReference type="Gene3D" id="2.30.29.30">
    <property type="entry name" value="Pleckstrin-homology domain (PH domain)/Phosphotyrosine-binding domain (PTB)"/>
    <property type="match status" value="1"/>
</dbReference>
<dbReference type="InterPro" id="IPR005607">
    <property type="entry name" value="BSD_dom"/>
</dbReference>
<dbReference type="PANTHER" id="PTHR12856">
    <property type="entry name" value="TRANSCRIPTION INITIATION FACTOR IIH-RELATED"/>
    <property type="match status" value="1"/>
</dbReference>
<keyword evidence="4" id="KW-0805">Transcription regulation</keyword>
<gene>
    <name evidence="9" type="ORF">KUTeg_022647</name>
</gene>
<accession>A0ABQ9E4U8</accession>
<keyword evidence="6" id="KW-0539">Nucleus</keyword>
<evidence type="ECO:0000256" key="2">
    <source>
        <dbReference type="ARBA" id="ARBA00009448"/>
    </source>
</evidence>
<evidence type="ECO:0000256" key="5">
    <source>
        <dbReference type="ARBA" id="ARBA00023163"/>
    </source>
</evidence>
<feature type="domain" description="BSD" evidence="8">
    <location>
        <begin position="133"/>
        <end position="188"/>
    </location>
</feature>
<dbReference type="EMBL" id="JARBDR010000921">
    <property type="protein sequence ID" value="KAJ8298587.1"/>
    <property type="molecule type" value="Genomic_DNA"/>
</dbReference>
<comment type="caution">
    <text evidence="9">The sequence shown here is derived from an EMBL/GenBank/DDBJ whole genome shotgun (WGS) entry which is preliminary data.</text>
</comment>
<reference evidence="9 10" key="1">
    <citation type="submission" date="2022-12" db="EMBL/GenBank/DDBJ databases">
        <title>Chromosome-level genome of Tegillarca granosa.</title>
        <authorList>
            <person name="Kim J."/>
        </authorList>
    </citation>
    <scope>NUCLEOTIDE SEQUENCE [LARGE SCALE GENOMIC DNA]</scope>
    <source>
        <strain evidence="9">Teg-2019</strain>
        <tissue evidence="9">Adductor muscle</tissue>
    </source>
</reference>
<dbReference type="Gene3D" id="1.10.3970.10">
    <property type="entry name" value="BSD domain"/>
    <property type="match status" value="1"/>
</dbReference>
<evidence type="ECO:0000256" key="3">
    <source>
        <dbReference type="ARBA" id="ARBA00022737"/>
    </source>
</evidence>
<keyword evidence="3" id="KW-0677">Repeat</keyword>
<evidence type="ECO:0000259" key="8">
    <source>
        <dbReference type="PROSITE" id="PS50858"/>
    </source>
</evidence>
<evidence type="ECO:0000256" key="1">
    <source>
        <dbReference type="ARBA" id="ARBA00004123"/>
    </source>
</evidence>
<evidence type="ECO:0000313" key="10">
    <source>
        <dbReference type="Proteomes" id="UP001217089"/>
    </source>
</evidence>
<dbReference type="PROSITE" id="PS50858">
    <property type="entry name" value="BSD"/>
    <property type="match status" value="2"/>
</dbReference>
<proteinExistence type="inferred from homology"/>
<feature type="non-terminal residue" evidence="9">
    <location>
        <position position="576"/>
    </location>
</feature>
<comment type="similarity">
    <text evidence="2">Belongs to the TFB1 family.</text>
</comment>
<dbReference type="SUPFAM" id="SSF50729">
    <property type="entry name" value="PH domain-like"/>
    <property type="match status" value="1"/>
</dbReference>
<feature type="domain" description="BSD" evidence="8">
    <location>
        <begin position="215"/>
        <end position="267"/>
    </location>
</feature>
<evidence type="ECO:0000256" key="7">
    <source>
        <dbReference type="SAM" id="MobiDB-lite"/>
    </source>
</evidence>
<evidence type="ECO:0000256" key="6">
    <source>
        <dbReference type="ARBA" id="ARBA00023242"/>
    </source>
</evidence>
<name>A0ABQ9E4U8_TEGGR</name>
<dbReference type="InterPro" id="IPR013876">
    <property type="entry name" value="TFIIH_BTF_p62_N"/>
</dbReference>